<evidence type="ECO:0000259" key="1">
    <source>
        <dbReference type="Pfam" id="PF01261"/>
    </source>
</evidence>
<accession>A0A087M2E8</accession>
<dbReference type="PANTHER" id="PTHR12110:SF53">
    <property type="entry name" value="BLR5974 PROTEIN"/>
    <property type="match status" value="1"/>
</dbReference>
<gene>
    <name evidence="2" type="ORF">JP75_11965</name>
</gene>
<evidence type="ECO:0000313" key="3">
    <source>
        <dbReference type="Proteomes" id="UP000028981"/>
    </source>
</evidence>
<dbReference type="SUPFAM" id="SSF51658">
    <property type="entry name" value="Xylose isomerase-like"/>
    <property type="match status" value="1"/>
</dbReference>
<dbReference type="Proteomes" id="UP000028981">
    <property type="component" value="Unassembled WGS sequence"/>
</dbReference>
<dbReference type="InterPro" id="IPR036237">
    <property type="entry name" value="Xyl_isomerase-like_sf"/>
</dbReference>
<organism evidence="2 3">
    <name type="scientific">Devosia riboflavina</name>
    <dbReference type="NCBI Taxonomy" id="46914"/>
    <lineage>
        <taxon>Bacteria</taxon>
        <taxon>Pseudomonadati</taxon>
        <taxon>Pseudomonadota</taxon>
        <taxon>Alphaproteobacteria</taxon>
        <taxon>Hyphomicrobiales</taxon>
        <taxon>Devosiaceae</taxon>
        <taxon>Devosia</taxon>
    </lineage>
</organism>
<dbReference type="RefSeq" id="WP_035082928.1">
    <property type="nucleotide sequence ID" value="NZ_JQGC01000009.1"/>
</dbReference>
<reference evidence="2 3" key="1">
    <citation type="submission" date="2014-08" db="EMBL/GenBank/DDBJ databases">
        <authorList>
            <person name="Hassan Y.I."/>
            <person name="Lepp D."/>
            <person name="Zhou T."/>
        </authorList>
    </citation>
    <scope>NUCLEOTIDE SEQUENCE [LARGE SCALE GENOMIC DNA]</scope>
    <source>
        <strain evidence="2 3">IFO13584</strain>
    </source>
</reference>
<dbReference type="Gene3D" id="3.20.20.150">
    <property type="entry name" value="Divalent-metal-dependent TIM barrel enzymes"/>
    <property type="match status" value="1"/>
</dbReference>
<evidence type="ECO:0000313" key="2">
    <source>
        <dbReference type="EMBL" id="KFL31051.1"/>
    </source>
</evidence>
<feature type="domain" description="Xylose isomerase-like TIM barrel" evidence="1">
    <location>
        <begin position="21"/>
        <end position="237"/>
    </location>
</feature>
<dbReference type="Pfam" id="PF01261">
    <property type="entry name" value="AP_endonuc_2"/>
    <property type="match status" value="1"/>
</dbReference>
<dbReference type="InterPro" id="IPR013022">
    <property type="entry name" value="Xyl_isomerase-like_TIM-brl"/>
</dbReference>
<keyword evidence="3" id="KW-1185">Reference proteome</keyword>
<dbReference type="PANTHER" id="PTHR12110">
    <property type="entry name" value="HYDROXYPYRUVATE ISOMERASE"/>
    <property type="match status" value="1"/>
</dbReference>
<dbReference type="EMBL" id="JQGC01000009">
    <property type="protein sequence ID" value="KFL31051.1"/>
    <property type="molecule type" value="Genomic_DNA"/>
</dbReference>
<dbReference type="AlphaFoldDB" id="A0A087M2E8"/>
<protein>
    <recommendedName>
        <fullName evidence="1">Xylose isomerase-like TIM barrel domain-containing protein</fullName>
    </recommendedName>
</protein>
<sequence>MYALMRGSIPNAGNEPFEVLKRAAALGASEVTFYSLFELSSTLDKGALGELKAEADRLGIAIGASLDWLNPLRLDRHGRELELGHGELSRGVARLLETGASLGMADMFFTIGTLEDRAGNWAAQLDAVGALLVGLRPNLADLGMRALVKTHEEITSYECLALIERVGADRLGVSYDPVNMLVRIEDPIAAAKRLAPHIAQVHVDDAILRPEEPGSIRRHLVPAGEGIIDWGAIFALVPKAKRLIELHNGQFAMPVFDTDWLKSQPYIDLCEYAGLVGKAVGKREPEVADQGKNGDRLAAAIGICGAAMARPKQ</sequence>
<name>A0A087M2E8_9HYPH</name>
<dbReference type="InterPro" id="IPR050312">
    <property type="entry name" value="IolE/XylAMocC-like"/>
</dbReference>
<proteinExistence type="predicted"/>
<dbReference type="STRING" id="46914.JP75_11965"/>
<dbReference type="OrthoDB" id="7945564at2"/>
<comment type="caution">
    <text evidence="2">The sequence shown here is derived from an EMBL/GenBank/DDBJ whole genome shotgun (WGS) entry which is preliminary data.</text>
</comment>